<comment type="caution">
    <text evidence="1">The sequence shown here is derived from an EMBL/GenBank/DDBJ whole genome shotgun (WGS) entry which is preliminary data.</text>
</comment>
<proteinExistence type="predicted"/>
<reference evidence="1 2" key="1">
    <citation type="journal article" date="2024" name="Chem. Sci.">
        <title>Discovery of megapolipeptins by genome mining of a Burkholderiales bacteria collection.</title>
        <authorList>
            <person name="Paulo B.S."/>
            <person name="Recchia M.J.J."/>
            <person name="Lee S."/>
            <person name="Fergusson C.H."/>
            <person name="Romanowski S.B."/>
            <person name="Hernandez A."/>
            <person name="Krull N."/>
            <person name="Liu D.Y."/>
            <person name="Cavanagh H."/>
            <person name="Bos A."/>
            <person name="Gray C.A."/>
            <person name="Murphy B.T."/>
            <person name="Linington R.G."/>
            <person name="Eustaquio A.S."/>
        </authorList>
    </citation>
    <scope>NUCLEOTIDE SEQUENCE [LARGE SCALE GENOMIC DNA]</scope>
    <source>
        <strain evidence="1 2">RL16-012-BIC-B</strain>
    </source>
</reference>
<evidence type="ECO:0000313" key="1">
    <source>
        <dbReference type="EMBL" id="MFL9886806.1"/>
    </source>
</evidence>
<accession>A0ABW8ZW80</accession>
<evidence type="ECO:0000313" key="2">
    <source>
        <dbReference type="Proteomes" id="UP001629249"/>
    </source>
</evidence>
<gene>
    <name evidence="1" type="ORF">PQR66_27455</name>
</gene>
<dbReference type="RefSeq" id="WP_408330567.1">
    <property type="nucleotide sequence ID" value="NZ_JAQQFH010000015.1"/>
</dbReference>
<sequence length="117" mass="13245">MAIAFVIRHTSPGWLSLVDGNVDTRRCDTGENEIRDAPRPDVKEKAFQITQPLGGITPIAPLAYLTKQQLSRFDQPRDGTLSRHKHNVHRVAPDRIPARAVIRISIDRRGPFEFPKK</sequence>
<name>A0ABW8ZW80_9BURK</name>
<dbReference type="Proteomes" id="UP001629249">
    <property type="component" value="Unassembled WGS sequence"/>
</dbReference>
<keyword evidence="2" id="KW-1185">Reference proteome</keyword>
<organism evidence="1 2">
    <name type="scientific">Paraburkholderia agricolaris</name>
    <dbReference type="NCBI Taxonomy" id="2152888"/>
    <lineage>
        <taxon>Bacteria</taxon>
        <taxon>Pseudomonadati</taxon>
        <taxon>Pseudomonadota</taxon>
        <taxon>Betaproteobacteria</taxon>
        <taxon>Burkholderiales</taxon>
        <taxon>Burkholderiaceae</taxon>
        <taxon>Paraburkholderia</taxon>
    </lineage>
</organism>
<protein>
    <submittedName>
        <fullName evidence="1">Uncharacterized protein</fullName>
    </submittedName>
</protein>
<dbReference type="EMBL" id="JAQQFN010000023">
    <property type="protein sequence ID" value="MFL9886806.1"/>
    <property type="molecule type" value="Genomic_DNA"/>
</dbReference>